<keyword evidence="2" id="KW-1185">Reference proteome</keyword>
<organism evidence="1 2">
    <name type="scientific">Trema orientale</name>
    <name type="common">Charcoal tree</name>
    <name type="synonym">Celtis orientalis</name>
    <dbReference type="NCBI Taxonomy" id="63057"/>
    <lineage>
        <taxon>Eukaryota</taxon>
        <taxon>Viridiplantae</taxon>
        <taxon>Streptophyta</taxon>
        <taxon>Embryophyta</taxon>
        <taxon>Tracheophyta</taxon>
        <taxon>Spermatophyta</taxon>
        <taxon>Magnoliopsida</taxon>
        <taxon>eudicotyledons</taxon>
        <taxon>Gunneridae</taxon>
        <taxon>Pentapetalae</taxon>
        <taxon>rosids</taxon>
        <taxon>fabids</taxon>
        <taxon>Rosales</taxon>
        <taxon>Cannabaceae</taxon>
        <taxon>Trema</taxon>
    </lineage>
</organism>
<dbReference type="EMBL" id="JXTC01000197">
    <property type="protein sequence ID" value="PON82286.1"/>
    <property type="molecule type" value="Genomic_DNA"/>
</dbReference>
<comment type="caution">
    <text evidence="1">The sequence shown here is derived from an EMBL/GenBank/DDBJ whole genome shotgun (WGS) entry which is preliminary data.</text>
</comment>
<evidence type="ECO:0000313" key="1">
    <source>
        <dbReference type="EMBL" id="PON82286.1"/>
    </source>
</evidence>
<sequence>LLQFTKKKSHPIRLTSLIEHSYGAICEHNSSLYINTNPIYSCMNAYINYYIMSKKKKKKKKTKKEKEYVTFNYLLILMQKLEGLDQSGFKPINIKIYTLLLQKNRLKIFPILSNGIRISENCMVKWILPYQSALLLLYLVFQVPEIHTPCGQCKIVCGYPVKPSNWKNLNENRIFREENYVG</sequence>
<name>A0A2P5E9T7_TREOI</name>
<gene>
    <name evidence="1" type="ORF">TorRG33x02_219020</name>
</gene>
<feature type="non-terminal residue" evidence="1">
    <location>
        <position position="1"/>
    </location>
</feature>
<proteinExistence type="predicted"/>
<dbReference type="Proteomes" id="UP000237000">
    <property type="component" value="Unassembled WGS sequence"/>
</dbReference>
<evidence type="ECO:0000313" key="2">
    <source>
        <dbReference type="Proteomes" id="UP000237000"/>
    </source>
</evidence>
<accession>A0A2P5E9T7</accession>
<dbReference type="InParanoid" id="A0A2P5E9T7"/>
<protein>
    <submittedName>
        <fullName evidence="1">Uncharacterized protein</fullName>
    </submittedName>
</protein>
<dbReference type="AlphaFoldDB" id="A0A2P5E9T7"/>
<reference evidence="2" key="1">
    <citation type="submission" date="2016-06" db="EMBL/GenBank/DDBJ databases">
        <title>Parallel loss of symbiosis genes in relatives of nitrogen-fixing non-legume Parasponia.</title>
        <authorList>
            <person name="Van Velzen R."/>
            <person name="Holmer R."/>
            <person name="Bu F."/>
            <person name="Rutten L."/>
            <person name="Van Zeijl A."/>
            <person name="Liu W."/>
            <person name="Santuari L."/>
            <person name="Cao Q."/>
            <person name="Sharma T."/>
            <person name="Shen D."/>
            <person name="Roswanjaya Y."/>
            <person name="Wardhani T."/>
            <person name="Kalhor M.S."/>
            <person name="Jansen J."/>
            <person name="Van den Hoogen J."/>
            <person name="Gungor B."/>
            <person name="Hartog M."/>
            <person name="Hontelez J."/>
            <person name="Verver J."/>
            <person name="Yang W.-C."/>
            <person name="Schijlen E."/>
            <person name="Repin R."/>
            <person name="Schilthuizen M."/>
            <person name="Schranz E."/>
            <person name="Heidstra R."/>
            <person name="Miyata K."/>
            <person name="Fedorova E."/>
            <person name="Kohlen W."/>
            <person name="Bisseling T."/>
            <person name="Smit S."/>
            <person name="Geurts R."/>
        </authorList>
    </citation>
    <scope>NUCLEOTIDE SEQUENCE [LARGE SCALE GENOMIC DNA]</scope>
    <source>
        <strain evidence="2">cv. RG33-2</strain>
    </source>
</reference>
<dbReference type="OrthoDB" id="10333306at2759"/>